<evidence type="ECO:0008006" key="13">
    <source>
        <dbReference type="Google" id="ProtNLM"/>
    </source>
</evidence>
<feature type="domain" description="Phosphagen kinase C-terminal" evidence="10">
    <location>
        <begin position="128"/>
        <end position="351"/>
    </location>
</feature>
<dbReference type="InterPro" id="IPR022415">
    <property type="entry name" value="ATP-guanido_PTrfase_AS"/>
</dbReference>
<dbReference type="InterPro" id="IPR022414">
    <property type="entry name" value="ATP-guanido_PTrfase_cat"/>
</dbReference>
<dbReference type="InterPro" id="IPR014746">
    <property type="entry name" value="Gln_synth/guanido_kin_cat_dom"/>
</dbReference>
<reference evidence="11" key="1">
    <citation type="journal article" date="2023" name="Mol. Biol. Evol.">
        <title>Third-Generation Sequencing Reveals the Adaptive Role of the Epigenome in Three Deep-Sea Polychaetes.</title>
        <authorList>
            <person name="Perez M."/>
            <person name="Aroh O."/>
            <person name="Sun Y."/>
            <person name="Lan Y."/>
            <person name="Juniper S.K."/>
            <person name="Young C.R."/>
            <person name="Angers B."/>
            <person name="Qian P.Y."/>
        </authorList>
    </citation>
    <scope>NUCLEOTIDE SEQUENCE</scope>
    <source>
        <strain evidence="11">P08H-3</strain>
    </source>
</reference>
<feature type="binding site" evidence="7">
    <location>
        <position position="194"/>
    </location>
    <ligand>
        <name>ATP</name>
        <dbReference type="ChEBI" id="CHEBI:30616"/>
    </ligand>
</feature>
<dbReference type="Proteomes" id="UP001208570">
    <property type="component" value="Unassembled WGS sequence"/>
</dbReference>
<evidence type="ECO:0000256" key="5">
    <source>
        <dbReference type="ARBA" id="ARBA00022840"/>
    </source>
</evidence>
<keyword evidence="4 7" id="KW-0418">Kinase</keyword>
<dbReference type="SUPFAM" id="SSF48034">
    <property type="entry name" value="Guanido kinase N-terminal domain"/>
    <property type="match status" value="1"/>
</dbReference>
<dbReference type="Gene3D" id="1.10.135.10">
    <property type="entry name" value="ATP:guanido phosphotransferase, N-terminal domain"/>
    <property type="match status" value="1"/>
</dbReference>
<dbReference type="AlphaFoldDB" id="A0AAD9JLA9"/>
<proteinExistence type="inferred from homology"/>
<dbReference type="GO" id="GO:0046314">
    <property type="term" value="P:phosphocreatine biosynthetic process"/>
    <property type="evidence" value="ECO:0007669"/>
    <property type="project" value="InterPro"/>
</dbReference>
<dbReference type="Gene3D" id="3.30.590.10">
    <property type="entry name" value="Glutamine synthetase/guanido kinase, catalytic domain"/>
    <property type="match status" value="1"/>
</dbReference>
<evidence type="ECO:0000256" key="6">
    <source>
        <dbReference type="PROSITE-ProRule" id="PRU00842"/>
    </source>
</evidence>
<feature type="domain" description="Phosphagen kinase N-terminal" evidence="9">
    <location>
        <begin position="15"/>
        <end position="99"/>
    </location>
</feature>
<organism evidence="11 12">
    <name type="scientific">Paralvinella palmiformis</name>
    <dbReference type="NCBI Taxonomy" id="53620"/>
    <lineage>
        <taxon>Eukaryota</taxon>
        <taxon>Metazoa</taxon>
        <taxon>Spiralia</taxon>
        <taxon>Lophotrochozoa</taxon>
        <taxon>Annelida</taxon>
        <taxon>Polychaeta</taxon>
        <taxon>Sedentaria</taxon>
        <taxon>Canalipalpata</taxon>
        <taxon>Terebellida</taxon>
        <taxon>Terebelliformia</taxon>
        <taxon>Alvinellidae</taxon>
        <taxon>Paralvinella</taxon>
    </lineage>
</organism>
<dbReference type="InterPro" id="IPR036802">
    <property type="entry name" value="ATP-guanido_PTrfase_N_sf"/>
</dbReference>
<dbReference type="GO" id="GO:0005524">
    <property type="term" value="F:ATP binding"/>
    <property type="evidence" value="ECO:0007669"/>
    <property type="project" value="UniProtKB-UniRule"/>
</dbReference>
<evidence type="ECO:0000256" key="4">
    <source>
        <dbReference type="ARBA" id="ARBA00022777"/>
    </source>
</evidence>
<dbReference type="PROSITE" id="PS00112">
    <property type="entry name" value="PHOSPHAGEN_KINASE"/>
    <property type="match status" value="1"/>
</dbReference>
<feature type="binding site" evidence="7">
    <location>
        <begin position="320"/>
        <end position="325"/>
    </location>
    <ligand>
        <name>ATP</name>
        <dbReference type="ChEBI" id="CHEBI:30616"/>
    </ligand>
</feature>
<name>A0AAD9JLA9_9ANNE</name>
<evidence type="ECO:0000256" key="7">
    <source>
        <dbReference type="PROSITE-ProRule" id="PRU00843"/>
    </source>
</evidence>
<protein>
    <recommendedName>
        <fullName evidence="13">Arginine kinase</fullName>
    </recommendedName>
</protein>
<dbReference type="GO" id="GO:0005615">
    <property type="term" value="C:extracellular space"/>
    <property type="evidence" value="ECO:0007669"/>
    <property type="project" value="TreeGrafter"/>
</dbReference>
<accession>A0AAD9JLA9</accession>
<keyword evidence="3 7" id="KW-0547">Nucleotide-binding</keyword>
<gene>
    <name evidence="11" type="ORF">LSH36_258g03001</name>
</gene>
<evidence type="ECO:0000313" key="11">
    <source>
        <dbReference type="EMBL" id="KAK2154757.1"/>
    </source>
</evidence>
<dbReference type="PROSITE" id="PS51510">
    <property type="entry name" value="PHOSPHAGEN_KINASE_C"/>
    <property type="match status" value="1"/>
</dbReference>
<evidence type="ECO:0000259" key="10">
    <source>
        <dbReference type="PROSITE" id="PS51510"/>
    </source>
</evidence>
<dbReference type="InterPro" id="IPR022413">
    <property type="entry name" value="ATP-guanido_PTrfase_N"/>
</dbReference>
<keyword evidence="2 7" id="KW-0808">Transferase</keyword>
<evidence type="ECO:0000259" key="9">
    <source>
        <dbReference type="PROSITE" id="PS51509"/>
    </source>
</evidence>
<dbReference type="InterPro" id="IPR000749">
    <property type="entry name" value="ATP-guanido_PTrfase"/>
</dbReference>
<dbReference type="PANTHER" id="PTHR11547:SF38">
    <property type="entry name" value="ARGININE KINASE 1-RELATED"/>
    <property type="match status" value="1"/>
</dbReference>
<comment type="caution">
    <text evidence="11">The sequence shown here is derived from an EMBL/GenBank/DDBJ whole genome shotgun (WGS) entry which is preliminary data.</text>
</comment>
<feature type="binding site" evidence="7">
    <location>
        <begin position="289"/>
        <end position="293"/>
    </location>
    <ligand>
        <name>ATP</name>
        <dbReference type="ChEBI" id="CHEBI:30616"/>
    </ligand>
</feature>
<sequence>MEIELSLPEPDPAEQDREVIETLINDSKYTSFAAKYLREHKSEIDQLIKMKTKFGNTWKDVVKTGLRVPNSKVGFYATDADCYDVFGDPLKYVVHSHNMRDADPNAIPQRVVGGDQLSLQVSDACKERIISARCRFARNLTNYVFPTSISPKDRVAAEAELKAALDKLTGDLAGTYTKMGDLSQEEQDKMVENHQLFHNKDEFLVKGDFYDDWPNGRGQFHNNDGTVMVWVGEEDHIRCMSLEKGSDISSCYNKATKMLEHLDKHVGLAHHKDFGWLTSCPTNVGTGMRASVHISLPRIKANMPISELKDICKKNNLDIRGTGGENTGFAGVVFDVSNRRRFDVALSRCHY</sequence>
<evidence type="ECO:0000256" key="3">
    <source>
        <dbReference type="ARBA" id="ARBA00022741"/>
    </source>
</evidence>
<dbReference type="Pfam" id="PF02807">
    <property type="entry name" value="ATP-gua_PtransN"/>
    <property type="match status" value="1"/>
</dbReference>
<dbReference type="Pfam" id="PF00217">
    <property type="entry name" value="ATP-gua_Ptrans"/>
    <property type="match status" value="1"/>
</dbReference>
<keyword evidence="12" id="KW-1185">Reference proteome</keyword>
<evidence type="ECO:0000256" key="8">
    <source>
        <dbReference type="RuleBase" id="RU000505"/>
    </source>
</evidence>
<dbReference type="EMBL" id="JAODUP010000258">
    <property type="protein sequence ID" value="KAK2154757.1"/>
    <property type="molecule type" value="Genomic_DNA"/>
</dbReference>
<evidence type="ECO:0000256" key="1">
    <source>
        <dbReference type="ARBA" id="ARBA00006798"/>
    </source>
</evidence>
<evidence type="ECO:0000256" key="2">
    <source>
        <dbReference type="ARBA" id="ARBA00022679"/>
    </source>
</evidence>
<dbReference type="SUPFAM" id="SSF55931">
    <property type="entry name" value="Glutamine synthetase/guanido kinase"/>
    <property type="match status" value="1"/>
</dbReference>
<keyword evidence="5 7" id="KW-0067">ATP-binding</keyword>
<dbReference type="GO" id="GO:0004111">
    <property type="term" value="F:creatine kinase activity"/>
    <property type="evidence" value="ECO:0007669"/>
    <property type="project" value="InterPro"/>
</dbReference>
<dbReference type="PANTHER" id="PTHR11547">
    <property type="entry name" value="ARGININE OR CREATINE KINASE"/>
    <property type="match status" value="1"/>
</dbReference>
<feature type="binding site" evidence="7">
    <location>
        <begin position="131"/>
        <end position="135"/>
    </location>
    <ligand>
        <name>ATP</name>
        <dbReference type="ChEBI" id="CHEBI:30616"/>
    </ligand>
</feature>
<evidence type="ECO:0000313" key="12">
    <source>
        <dbReference type="Proteomes" id="UP001208570"/>
    </source>
</evidence>
<dbReference type="PROSITE" id="PS51509">
    <property type="entry name" value="PHOSPHAGEN_KINASE_N"/>
    <property type="match status" value="1"/>
</dbReference>
<comment type="similarity">
    <text evidence="1 6 8">Belongs to the ATP:guanido phosphotransferase family.</text>
</comment>
<feature type="binding site" evidence="7">
    <location>
        <position position="238"/>
    </location>
    <ligand>
        <name>ATP</name>
        <dbReference type="ChEBI" id="CHEBI:30616"/>
    </ligand>
</feature>